<evidence type="ECO:0000256" key="3">
    <source>
        <dbReference type="ARBA" id="ARBA00022723"/>
    </source>
</evidence>
<dbReference type="AlphaFoldDB" id="K5XAQ8"/>
<dbReference type="FunCoup" id="K5XAQ8">
    <property type="interactions" value="15"/>
</dbReference>
<dbReference type="EMBL" id="JH971389">
    <property type="protein sequence ID" value="EKM80343.1"/>
    <property type="molecule type" value="Genomic_DNA"/>
</dbReference>
<keyword evidence="6" id="KW-0443">Lipid metabolism</keyword>
<name>K5XAQ8_AGABU</name>
<evidence type="ECO:0000256" key="5">
    <source>
        <dbReference type="ARBA" id="ARBA00022842"/>
    </source>
</evidence>
<feature type="domain" description="4'-phosphopantetheinyl transferase" evidence="8">
    <location>
        <begin position="4"/>
        <end position="79"/>
    </location>
</feature>
<accession>K5XAQ8</accession>
<dbReference type="InterPro" id="IPR008278">
    <property type="entry name" value="4-PPantetheinyl_Trfase_dom"/>
</dbReference>
<dbReference type="InterPro" id="IPR037143">
    <property type="entry name" value="4-PPantetheinyl_Trfase_dom_sf"/>
</dbReference>
<dbReference type="GO" id="GO:0008897">
    <property type="term" value="F:holo-[acyl-carrier-protein] synthase activity"/>
    <property type="evidence" value="ECO:0007669"/>
    <property type="project" value="InterPro"/>
</dbReference>
<evidence type="ECO:0000256" key="1">
    <source>
        <dbReference type="ARBA" id="ARBA00022516"/>
    </source>
</evidence>
<evidence type="ECO:0000313" key="9">
    <source>
        <dbReference type="EMBL" id="EKM80343.1"/>
    </source>
</evidence>
<keyword evidence="2" id="KW-0808">Transferase</keyword>
<evidence type="ECO:0000313" key="10">
    <source>
        <dbReference type="Proteomes" id="UP000008493"/>
    </source>
</evidence>
<protein>
    <recommendedName>
        <fullName evidence="8">4'-phosphopantetheinyl transferase domain-containing protein</fullName>
    </recommendedName>
</protein>
<keyword evidence="3" id="KW-0479">Metal-binding</keyword>
<dbReference type="GO" id="GO:0006633">
    <property type="term" value="P:fatty acid biosynthetic process"/>
    <property type="evidence" value="ECO:0007669"/>
    <property type="project" value="UniProtKB-KW"/>
</dbReference>
<evidence type="ECO:0000256" key="2">
    <source>
        <dbReference type="ARBA" id="ARBA00022679"/>
    </source>
</evidence>
<reference evidence="10" key="1">
    <citation type="journal article" date="2012" name="Proc. Natl. Acad. Sci. U.S.A.">
        <title>Genome sequence of the button mushroom Agaricus bisporus reveals mechanisms governing adaptation to a humic-rich ecological niche.</title>
        <authorList>
            <person name="Morin E."/>
            <person name="Kohler A."/>
            <person name="Baker A.R."/>
            <person name="Foulongne-Oriol M."/>
            <person name="Lombard V."/>
            <person name="Nagy L.G."/>
            <person name="Ohm R.A."/>
            <person name="Patyshakuliyeva A."/>
            <person name="Brun A."/>
            <person name="Aerts A.L."/>
            <person name="Bailey A.M."/>
            <person name="Billette C."/>
            <person name="Coutinho P.M."/>
            <person name="Deakin G."/>
            <person name="Doddapaneni H."/>
            <person name="Floudas D."/>
            <person name="Grimwood J."/>
            <person name="Hilden K."/>
            <person name="Kuees U."/>
            <person name="LaButti K.M."/>
            <person name="Lapidus A."/>
            <person name="Lindquist E.A."/>
            <person name="Lucas S.M."/>
            <person name="Murat C."/>
            <person name="Riley R.W."/>
            <person name="Salamov A.A."/>
            <person name="Schmutz J."/>
            <person name="Subramanian V."/>
            <person name="Woesten H.A.B."/>
            <person name="Xu J."/>
            <person name="Eastwood D.C."/>
            <person name="Foster G.D."/>
            <person name="Sonnenberg A.S."/>
            <person name="Cullen D."/>
            <person name="de Vries R.P."/>
            <person name="Lundell T."/>
            <person name="Hibbett D.S."/>
            <person name="Henrissat B."/>
            <person name="Burton K.S."/>
            <person name="Kerrigan R.W."/>
            <person name="Challen M.P."/>
            <person name="Grigoriev I.V."/>
            <person name="Martin F."/>
        </authorList>
    </citation>
    <scope>NUCLEOTIDE SEQUENCE [LARGE SCALE GENOMIC DNA]</scope>
    <source>
        <strain evidence="10">JB137-S8 / ATCC MYA-4627 / FGSC 10392</strain>
    </source>
</reference>
<dbReference type="STRING" id="597362.K5XAQ8"/>
<dbReference type="NCBIfam" id="TIGR00556">
    <property type="entry name" value="pantethn_trn"/>
    <property type="match status" value="1"/>
</dbReference>
<sequence length="132" mass="15118">MILGIGVDIVLLPRIAALVKRRSGEKLARRILSPPEFKDWKRFQGIDDQRVRFLAVRWAVKEAAYKALYPTVKPTWKELCYQGLNEAREKPSLLYQPHSSLPSKEIIRLHVSVSHDGDYTTAFVVIEGNFPT</sequence>
<keyword evidence="5" id="KW-0460">Magnesium</keyword>
<keyword evidence="4" id="KW-0276">Fatty acid metabolism</keyword>
<dbReference type="GeneID" id="18831109"/>
<proteinExistence type="inferred from homology"/>
<dbReference type="RefSeq" id="XP_007329044.1">
    <property type="nucleotide sequence ID" value="XM_007328982.1"/>
</dbReference>
<dbReference type="InParanoid" id="K5XAQ8"/>
<dbReference type="NCBIfam" id="TIGR00516">
    <property type="entry name" value="acpS"/>
    <property type="match status" value="1"/>
</dbReference>
<gene>
    <name evidence="9" type="ORF">AGABI1DRAFT_73450</name>
</gene>
<dbReference type="OrthoDB" id="15433at2759"/>
<dbReference type="Pfam" id="PF01648">
    <property type="entry name" value="ACPS"/>
    <property type="match status" value="1"/>
</dbReference>
<dbReference type="HOGENOM" id="CLU_089696_3_2_1"/>
<evidence type="ECO:0000256" key="4">
    <source>
        <dbReference type="ARBA" id="ARBA00022832"/>
    </source>
</evidence>
<evidence type="ECO:0000256" key="7">
    <source>
        <dbReference type="ARBA" id="ARBA00023160"/>
    </source>
</evidence>
<evidence type="ECO:0000256" key="6">
    <source>
        <dbReference type="ARBA" id="ARBA00023098"/>
    </source>
</evidence>
<dbReference type="GO" id="GO:0000287">
    <property type="term" value="F:magnesium ion binding"/>
    <property type="evidence" value="ECO:0007669"/>
    <property type="project" value="InterPro"/>
</dbReference>
<keyword evidence="10" id="KW-1185">Reference proteome</keyword>
<evidence type="ECO:0000259" key="8">
    <source>
        <dbReference type="Pfam" id="PF01648"/>
    </source>
</evidence>
<organism evidence="9 10">
    <name type="scientific">Agaricus bisporus var. burnettii (strain JB137-S8 / ATCC MYA-4627 / FGSC 10392)</name>
    <name type="common">White button mushroom</name>
    <dbReference type="NCBI Taxonomy" id="597362"/>
    <lineage>
        <taxon>Eukaryota</taxon>
        <taxon>Fungi</taxon>
        <taxon>Dikarya</taxon>
        <taxon>Basidiomycota</taxon>
        <taxon>Agaricomycotina</taxon>
        <taxon>Agaricomycetes</taxon>
        <taxon>Agaricomycetidae</taxon>
        <taxon>Agaricales</taxon>
        <taxon>Agaricineae</taxon>
        <taxon>Agaricaceae</taxon>
        <taxon>Agaricus</taxon>
    </lineage>
</organism>
<dbReference type="KEGG" id="abp:AGABI1DRAFT73450"/>
<keyword evidence="1" id="KW-0444">Lipid biosynthesis</keyword>
<dbReference type="HAMAP" id="MF_00101">
    <property type="entry name" value="AcpS"/>
    <property type="match status" value="1"/>
</dbReference>
<dbReference type="eggNOG" id="ENOG502SDWS">
    <property type="taxonomic scope" value="Eukaryota"/>
</dbReference>
<dbReference type="InterPro" id="IPR004568">
    <property type="entry name" value="Ppantetheine-prot_Trfase_dom"/>
</dbReference>
<dbReference type="OMA" id="HDGEYVF"/>
<keyword evidence="7" id="KW-0275">Fatty acid biosynthesis</keyword>
<dbReference type="SUPFAM" id="SSF56214">
    <property type="entry name" value="4'-phosphopantetheinyl transferase"/>
    <property type="match status" value="1"/>
</dbReference>
<dbReference type="InterPro" id="IPR002582">
    <property type="entry name" value="ACPS"/>
</dbReference>
<dbReference type="Gene3D" id="3.90.470.20">
    <property type="entry name" value="4'-phosphopantetheinyl transferase domain"/>
    <property type="match status" value="1"/>
</dbReference>
<dbReference type="Proteomes" id="UP000008493">
    <property type="component" value="Unassembled WGS sequence"/>
</dbReference>